<dbReference type="PANTHER" id="PTHR44757:SF2">
    <property type="entry name" value="BIOFILM ARCHITECTURE MAINTENANCE PROTEIN MBAA"/>
    <property type="match status" value="1"/>
</dbReference>
<dbReference type="SMART" id="SM00267">
    <property type="entry name" value="GGDEF"/>
    <property type="match status" value="1"/>
</dbReference>
<dbReference type="EMBL" id="MFSP01000054">
    <property type="protein sequence ID" value="OGI67630.1"/>
    <property type="molecule type" value="Genomic_DNA"/>
</dbReference>
<evidence type="ECO:0000256" key="2">
    <source>
        <dbReference type="SAM" id="MobiDB-lite"/>
    </source>
</evidence>
<dbReference type="SMART" id="SM00052">
    <property type="entry name" value="EAL"/>
    <property type="match status" value="1"/>
</dbReference>
<evidence type="ECO:0000256" key="1">
    <source>
        <dbReference type="ARBA" id="ARBA00051114"/>
    </source>
</evidence>
<dbReference type="InterPro" id="IPR035919">
    <property type="entry name" value="EAL_sf"/>
</dbReference>
<dbReference type="GO" id="GO:0071732">
    <property type="term" value="P:cellular response to nitric oxide"/>
    <property type="evidence" value="ECO:0007669"/>
    <property type="project" value="UniProtKB-ARBA"/>
</dbReference>
<evidence type="ECO:0000313" key="7">
    <source>
        <dbReference type="EMBL" id="OGI67630.1"/>
    </source>
</evidence>
<dbReference type="Pfam" id="PF08448">
    <property type="entry name" value="PAS_4"/>
    <property type="match status" value="2"/>
</dbReference>
<dbReference type="InterPro" id="IPR029016">
    <property type="entry name" value="GAF-like_dom_sf"/>
</dbReference>
<dbReference type="GO" id="GO:0006355">
    <property type="term" value="P:regulation of DNA-templated transcription"/>
    <property type="evidence" value="ECO:0007669"/>
    <property type="project" value="InterPro"/>
</dbReference>
<gene>
    <name evidence="7" type="ORF">A2W18_00720</name>
</gene>
<evidence type="ECO:0000259" key="6">
    <source>
        <dbReference type="PROSITE" id="PS50887"/>
    </source>
</evidence>
<evidence type="ECO:0000259" key="3">
    <source>
        <dbReference type="PROSITE" id="PS50112"/>
    </source>
</evidence>
<dbReference type="InterPro" id="IPR013656">
    <property type="entry name" value="PAS_4"/>
</dbReference>
<dbReference type="InterPro" id="IPR001610">
    <property type="entry name" value="PAC"/>
</dbReference>
<dbReference type="SMART" id="SM00086">
    <property type="entry name" value="PAC"/>
    <property type="match status" value="3"/>
</dbReference>
<dbReference type="Gene3D" id="3.30.450.40">
    <property type="match status" value="2"/>
</dbReference>
<name>A0A1F6VDC5_9PROT</name>
<feature type="domain" description="PAC" evidence="4">
    <location>
        <begin position="716"/>
        <end position="770"/>
    </location>
</feature>
<dbReference type="InterPro" id="IPR000700">
    <property type="entry name" value="PAS-assoc_C"/>
</dbReference>
<dbReference type="SMART" id="SM00065">
    <property type="entry name" value="GAF"/>
    <property type="match status" value="2"/>
</dbReference>
<dbReference type="Pfam" id="PF00989">
    <property type="entry name" value="PAS"/>
    <property type="match status" value="1"/>
</dbReference>
<dbReference type="AlphaFoldDB" id="A0A1F6VDC5"/>
<sequence>MHAKVKPKRSHNRKRPAPARRRAQPRAREVWRTPAFLAAIDASADLIYITDPETVSFLYVNETACRMHGCTREDYRKLSPTQTLGLTREELQRSYREIIANGGEATTHEFLGVSMDGSRRGWFEAHRRAVRLGDRWAIVTVSRDISRRRHAERSALRLGRMYAVLSATNEVIMRATSPEELYQGVCDAAVTSGRFINAFIIVPETDSHFGKVVAVAGDQRLRKARISVDAATPEGQGPVGIAFRGGATCVSNDFLSDERTRPWHAQAQALGIAATAAVPLVRNDRAIGVLLFQSGEKRAFDEEIVGLFERMAQNITFALDNFDREAQRREALSRDRFTRLYAALSATNEAIMRAASPHELFQRMCDAAVNGGKFSSTCVFTVQPDSEWLLFAAGAGEGLKAFQNLQISGDANRPEGRGLIGSAVRTHAPSLCNDFDANLNISHWADTRKQTGANSGAAFPIRRGDEVVGAIAFYAVAYDAFDEGIVRLLTRMSANVAFALDNFDREAERRHADAALRASEEKHRAILENMYEGYWEVDLAGNFTFFNDAQCRILGYERAEMEGLNYRRYYDDEHIKRVYEIFNRIYRTGEPERLTEWKYRRKDGTPGMLESSVQLIRDALGKPVGFRGVTRDATNRHEAEAALRESEARFRALTDLSSDWYWELDVDLRFTRIEGRISDIDSDTAERHRGKQPWDLGIEVEGGWDAHRALLQSHQPFRDFLHYRQLPNGGRRYYAASGEPMLDADGCFRGYRGIGRDITQQVHAEERIQYMATHDSLTGLPNRPMFSQMLNHAIESARRYQRQHAVLFIDLDRFKVINDTLGHEAGDILLQEMAKRLTHTLRASDVIARFGGDEFAVLLPEINDAAEVASVAHKILAALIEPVLVAEQECRVTASIGISTFPADAQNEQSLMKNADLAMYLAKSEGKNNYQFYSQEIRSEARERLVLENNLRRALEQDEFSLHYQPKVDLQTGAITGVEALLRWQNSELGSVSPVKFIPIAEEIGLIVAIGRWVLRTACAQGVAWQKQGLPPVRIAVNLSARQFGDENLVADITAALADSGMAPELLDLEITEGMVMQNPERTIEKLERIKKMGMQFAIDDFGTGYSSLAQLKRFPIDTLKVDRSFISDIPRDSEDMAITEAIIAMSKSLGLIVVAEGVETLEQMQFLRDLKCDQMQGYYFSKPISADRFAELLRTHNARSQPRAGDS</sequence>
<proteinExistence type="predicted"/>
<dbReference type="CDD" id="cd01949">
    <property type="entry name" value="GGDEF"/>
    <property type="match status" value="1"/>
</dbReference>
<feature type="domain" description="PAC" evidence="4">
    <location>
        <begin position="593"/>
        <end position="645"/>
    </location>
</feature>
<dbReference type="PROSITE" id="PS50887">
    <property type="entry name" value="GGDEF"/>
    <property type="match status" value="1"/>
</dbReference>
<dbReference type="SMART" id="SM00091">
    <property type="entry name" value="PAS"/>
    <property type="match status" value="2"/>
</dbReference>
<comment type="catalytic activity">
    <reaction evidence="1">
        <text>3',3'-c-di-GMP + H2O = 5'-phosphoguanylyl(3'-&gt;5')guanosine + H(+)</text>
        <dbReference type="Rhea" id="RHEA:24902"/>
        <dbReference type="ChEBI" id="CHEBI:15377"/>
        <dbReference type="ChEBI" id="CHEBI:15378"/>
        <dbReference type="ChEBI" id="CHEBI:58754"/>
        <dbReference type="ChEBI" id="CHEBI:58805"/>
        <dbReference type="EC" id="3.1.4.52"/>
    </reaction>
    <physiologicalReaction direction="left-to-right" evidence="1">
        <dbReference type="Rhea" id="RHEA:24903"/>
    </physiologicalReaction>
</comment>
<dbReference type="SUPFAM" id="SSF55781">
    <property type="entry name" value="GAF domain-like"/>
    <property type="match status" value="2"/>
</dbReference>
<evidence type="ECO:0000259" key="5">
    <source>
        <dbReference type="PROSITE" id="PS50883"/>
    </source>
</evidence>
<dbReference type="NCBIfam" id="TIGR00254">
    <property type="entry name" value="GGDEF"/>
    <property type="match status" value="1"/>
</dbReference>
<dbReference type="InterPro" id="IPR043128">
    <property type="entry name" value="Rev_trsase/Diguanyl_cyclase"/>
</dbReference>
<dbReference type="PROSITE" id="PS50883">
    <property type="entry name" value="EAL"/>
    <property type="match status" value="1"/>
</dbReference>
<reference evidence="7 8" key="1">
    <citation type="journal article" date="2016" name="Nat. Commun.">
        <title>Thousands of microbial genomes shed light on interconnected biogeochemical processes in an aquifer system.</title>
        <authorList>
            <person name="Anantharaman K."/>
            <person name="Brown C.T."/>
            <person name="Hug L.A."/>
            <person name="Sharon I."/>
            <person name="Castelle C.J."/>
            <person name="Probst A.J."/>
            <person name="Thomas B.C."/>
            <person name="Singh A."/>
            <person name="Wilkins M.J."/>
            <person name="Karaoz U."/>
            <person name="Brodie E.L."/>
            <person name="Williams K.H."/>
            <person name="Hubbard S.S."/>
            <person name="Banfield J.F."/>
        </authorList>
    </citation>
    <scope>NUCLEOTIDE SEQUENCE [LARGE SCALE GENOMIC DNA]</scope>
</reference>
<dbReference type="Gene3D" id="3.30.450.20">
    <property type="entry name" value="PAS domain"/>
    <property type="match status" value="3"/>
</dbReference>
<evidence type="ECO:0000313" key="8">
    <source>
        <dbReference type="Proteomes" id="UP000179076"/>
    </source>
</evidence>
<evidence type="ECO:0008006" key="9">
    <source>
        <dbReference type="Google" id="ProtNLM"/>
    </source>
</evidence>
<dbReference type="SUPFAM" id="SSF55785">
    <property type="entry name" value="PYP-like sensor domain (PAS domain)"/>
    <property type="match status" value="3"/>
</dbReference>
<dbReference type="PROSITE" id="PS50112">
    <property type="entry name" value="PAS"/>
    <property type="match status" value="1"/>
</dbReference>
<dbReference type="Gene3D" id="3.20.20.450">
    <property type="entry name" value="EAL domain"/>
    <property type="match status" value="1"/>
</dbReference>
<feature type="compositionally biased region" description="Basic residues" evidence="2">
    <location>
        <begin position="1"/>
        <end position="25"/>
    </location>
</feature>
<organism evidence="7 8">
    <name type="scientific">Candidatus Muproteobacteria bacterium RBG_16_60_9</name>
    <dbReference type="NCBI Taxonomy" id="1817755"/>
    <lineage>
        <taxon>Bacteria</taxon>
        <taxon>Pseudomonadati</taxon>
        <taxon>Pseudomonadota</taxon>
        <taxon>Candidatus Muproteobacteria</taxon>
    </lineage>
</organism>
<dbReference type="PROSITE" id="PS50113">
    <property type="entry name" value="PAC"/>
    <property type="match status" value="2"/>
</dbReference>
<dbReference type="InterPro" id="IPR000160">
    <property type="entry name" value="GGDEF_dom"/>
</dbReference>
<feature type="domain" description="EAL" evidence="5">
    <location>
        <begin position="944"/>
        <end position="1198"/>
    </location>
</feature>
<dbReference type="Pfam" id="PF00990">
    <property type="entry name" value="GGDEF"/>
    <property type="match status" value="1"/>
</dbReference>
<feature type="region of interest" description="Disordered" evidence="2">
    <location>
        <begin position="1"/>
        <end position="27"/>
    </location>
</feature>
<dbReference type="InterPro" id="IPR013767">
    <property type="entry name" value="PAS_fold"/>
</dbReference>
<dbReference type="Pfam" id="PF13185">
    <property type="entry name" value="GAF_2"/>
    <property type="match status" value="2"/>
</dbReference>
<feature type="domain" description="PAS" evidence="3">
    <location>
        <begin position="519"/>
        <end position="589"/>
    </location>
</feature>
<dbReference type="InterPro" id="IPR000014">
    <property type="entry name" value="PAS"/>
</dbReference>
<dbReference type="InterPro" id="IPR052155">
    <property type="entry name" value="Biofilm_reg_signaling"/>
</dbReference>
<dbReference type="CDD" id="cd01948">
    <property type="entry name" value="EAL"/>
    <property type="match status" value="1"/>
</dbReference>
<dbReference type="Proteomes" id="UP000179076">
    <property type="component" value="Unassembled WGS sequence"/>
</dbReference>
<comment type="caution">
    <text evidence="7">The sequence shown here is derived from an EMBL/GenBank/DDBJ whole genome shotgun (WGS) entry which is preliminary data.</text>
</comment>
<dbReference type="FunFam" id="3.20.20.450:FF:000001">
    <property type="entry name" value="Cyclic di-GMP phosphodiesterase yahA"/>
    <property type="match status" value="1"/>
</dbReference>
<dbReference type="InterPro" id="IPR003018">
    <property type="entry name" value="GAF"/>
</dbReference>
<dbReference type="Pfam" id="PF00563">
    <property type="entry name" value="EAL"/>
    <property type="match status" value="1"/>
</dbReference>
<protein>
    <recommendedName>
        <fullName evidence="9">Diguanylate cyclase</fullName>
    </recommendedName>
</protein>
<dbReference type="InterPro" id="IPR001633">
    <property type="entry name" value="EAL_dom"/>
</dbReference>
<dbReference type="SUPFAM" id="SSF55073">
    <property type="entry name" value="Nucleotide cyclase"/>
    <property type="match status" value="1"/>
</dbReference>
<dbReference type="CDD" id="cd00130">
    <property type="entry name" value="PAS"/>
    <property type="match status" value="2"/>
</dbReference>
<dbReference type="SUPFAM" id="SSF141868">
    <property type="entry name" value="EAL domain-like"/>
    <property type="match status" value="1"/>
</dbReference>
<dbReference type="InterPro" id="IPR035965">
    <property type="entry name" value="PAS-like_dom_sf"/>
</dbReference>
<dbReference type="PANTHER" id="PTHR44757">
    <property type="entry name" value="DIGUANYLATE CYCLASE DGCP"/>
    <property type="match status" value="1"/>
</dbReference>
<dbReference type="NCBIfam" id="TIGR00229">
    <property type="entry name" value="sensory_box"/>
    <property type="match status" value="3"/>
</dbReference>
<dbReference type="InterPro" id="IPR029787">
    <property type="entry name" value="Nucleotide_cyclase"/>
</dbReference>
<evidence type="ECO:0000259" key="4">
    <source>
        <dbReference type="PROSITE" id="PS50113"/>
    </source>
</evidence>
<dbReference type="Gene3D" id="3.30.70.270">
    <property type="match status" value="1"/>
</dbReference>
<dbReference type="FunFam" id="3.30.70.270:FF:000001">
    <property type="entry name" value="Diguanylate cyclase domain protein"/>
    <property type="match status" value="1"/>
</dbReference>
<accession>A0A1F6VDC5</accession>
<dbReference type="GO" id="GO:0071111">
    <property type="term" value="F:cyclic-guanylate-specific phosphodiesterase activity"/>
    <property type="evidence" value="ECO:0007669"/>
    <property type="project" value="UniProtKB-EC"/>
</dbReference>
<feature type="domain" description="GGDEF" evidence="6">
    <location>
        <begin position="802"/>
        <end position="935"/>
    </location>
</feature>